<dbReference type="GO" id="GO:0003677">
    <property type="term" value="F:DNA binding"/>
    <property type="evidence" value="ECO:0007669"/>
    <property type="project" value="InterPro"/>
</dbReference>
<evidence type="ECO:0000259" key="4">
    <source>
        <dbReference type="Pfam" id="PF17746"/>
    </source>
</evidence>
<reference evidence="5 6" key="1">
    <citation type="submission" date="2017-02" db="EMBL/GenBank/DDBJ databases">
        <authorList>
            <person name="Peterson S.W."/>
        </authorList>
    </citation>
    <scope>NUCLEOTIDE SEQUENCE [LARGE SCALE GENOMIC DNA]</scope>
    <source>
        <strain evidence="5 6">USBA 369</strain>
    </source>
</reference>
<dbReference type="AlphaFoldDB" id="A0A1T4L4J7"/>
<dbReference type="Pfam" id="PF03749">
    <property type="entry name" value="SfsA"/>
    <property type="match status" value="1"/>
</dbReference>
<dbReference type="OrthoDB" id="9802365at2"/>
<name>A0A1T4L4J7_9HYPH</name>
<dbReference type="HAMAP" id="MF_00095">
    <property type="entry name" value="SfsA"/>
    <property type="match status" value="1"/>
</dbReference>
<dbReference type="STRING" id="1365950.SAMN05428963_10151"/>
<dbReference type="InterPro" id="IPR041465">
    <property type="entry name" value="SfsA_N"/>
</dbReference>
<feature type="compositionally biased region" description="Low complexity" evidence="2">
    <location>
        <begin position="15"/>
        <end position="24"/>
    </location>
</feature>
<dbReference type="RefSeq" id="WP_078706386.1">
    <property type="nucleotide sequence ID" value="NZ_FUXL01000001.1"/>
</dbReference>
<dbReference type="EMBL" id="FUXL01000001">
    <property type="protein sequence ID" value="SJZ49645.1"/>
    <property type="molecule type" value="Genomic_DNA"/>
</dbReference>
<protein>
    <recommendedName>
        <fullName evidence="1">Sugar fermentation stimulation protein homolog</fullName>
    </recommendedName>
</protein>
<evidence type="ECO:0000256" key="1">
    <source>
        <dbReference type="HAMAP-Rule" id="MF_00095"/>
    </source>
</evidence>
<feature type="domain" description="SfsA N-terminal OB" evidence="4">
    <location>
        <begin position="35"/>
        <end position="101"/>
    </location>
</feature>
<dbReference type="NCBIfam" id="TIGR00230">
    <property type="entry name" value="sfsA"/>
    <property type="match status" value="1"/>
</dbReference>
<feature type="region of interest" description="Disordered" evidence="2">
    <location>
        <begin position="1"/>
        <end position="24"/>
    </location>
</feature>
<accession>A0A1T4L4J7</accession>
<dbReference type="Gene3D" id="3.40.1350.60">
    <property type="match status" value="1"/>
</dbReference>
<feature type="domain" description="Sugar fermentation stimulation protein C-terminal" evidence="3">
    <location>
        <begin position="106"/>
        <end position="242"/>
    </location>
</feature>
<dbReference type="InterPro" id="IPR040452">
    <property type="entry name" value="SfsA_C"/>
</dbReference>
<proteinExistence type="inferred from homology"/>
<dbReference type="InterPro" id="IPR005224">
    <property type="entry name" value="SfsA"/>
</dbReference>
<dbReference type="Proteomes" id="UP000190135">
    <property type="component" value="Unassembled WGS sequence"/>
</dbReference>
<dbReference type="PANTHER" id="PTHR30545">
    <property type="entry name" value="SUGAR FERMENTATION STIMULATION PROTEIN A"/>
    <property type="match status" value="1"/>
</dbReference>
<dbReference type="PANTHER" id="PTHR30545:SF2">
    <property type="entry name" value="SUGAR FERMENTATION STIMULATION PROTEIN A"/>
    <property type="match status" value="1"/>
</dbReference>
<gene>
    <name evidence="1" type="primary">sfsA</name>
    <name evidence="5" type="ORF">SAMN05428963_10151</name>
</gene>
<dbReference type="CDD" id="cd22359">
    <property type="entry name" value="SfsA-like_bacterial"/>
    <property type="match status" value="1"/>
</dbReference>
<dbReference type="Pfam" id="PF17746">
    <property type="entry name" value="SfsA_N"/>
    <property type="match status" value="1"/>
</dbReference>
<dbReference type="Gene3D" id="2.40.50.580">
    <property type="match status" value="1"/>
</dbReference>
<comment type="similarity">
    <text evidence="1">Belongs to the SfsA family.</text>
</comment>
<sequence length="257" mass="27128">MTGQRVGPDEEQADPAASPSPAAHFAPPLLPARLIRRYKRFLADVVLDASGETITAHCPNPGSMLGLDAPGSAVFLSHSSSPRRKLAHTLELVEADGTLVGLNTGLANSIAEAAVAAGMIAELAQLGSARREVAYGRRSRVDLLYEGGGRRTFVEVKSVTLSRYAGLAEFPDCVTARGARHLGDLAECVEAGHRAVMLYLVQRGDCDRFALAADLDPLYAAAFADARRRGVEAFAIRCDISADAIVPSGPIPILSEP</sequence>
<evidence type="ECO:0000313" key="6">
    <source>
        <dbReference type="Proteomes" id="UP000190135"/>
    </source>
</evidence>
<evidence type="ECO:0000313" key="5">
    <source>
        <dbReference type="EMBL" id="SJZ49645.1"/>
    </source>
</evidence>
<evidence type="ECO:0000259" key="3">
    <source>
        <dbReference type="Pfam" id="PF03749"/>
    </source>
</evidence>
<keyword evidence="6" id="KW-1185">Reference proteome</keyword>
<evidence type="ECO:0000256" key="2">
    <source>
        <dbReference type="SAM" id="MobiDB-lite"/>
    </source>
</evidence>
<organism evidence="5 6">
    <name type="scientific">Consotaella salsifontis</name>
    <dbReference type="NCBI Taxonomy" id="1365950"/>
    <lineage>
        <taxon>Bacteria</taxon>
        <taxon>Pseudomonadati</taxon>
        <taxon>Pseudomonadota</taxon>
        <taxon>Alphaproteobacteria</taxon>
        <taxon>Hyphomicrobiales</taxon>
        <taxon>Aurantimonadaceae</taxon>
        <taxon>Consotaella</taxon>
    </lineage>
</organism>